<dbReference type="OrthoDB" id="408702at2759"/>
<sequence length="203" mass="22081">MFHHNSFYTIQGLGCLYSQSLRKIHHPTTSHFCSFSNTGNIMISETDARHLRHCIELARQAAQAGDGAFGSVLVDATGQVLKEDRNRTVTNSDVTLHPEFTLVKWAQDNLSPTERATSTVYTSGEHCPMCAAAHAYAGLGRIIYASSSEQLVQWKTESGVSLGPVAPLPINQVAPGILVGGPAPGLDEEIRELHRLCWSRKAA</sequence>
<proteinExistence type="predicted"/>
<dbReference type="InterPro" id="IPR016193">
    <property type="entry name" value="Cytidine_deaminase-like"/>
</dbReference>
<dbReference type="AlphaFoldDB" id="A0A2I2FID6"/>
<dbReference type="GeneID" id="36523299"/>
<protein>
    <submittedName>
        <fullName evidence="2">Cytidine deaminase-like protein</fullName>
    </submittedName>
</protein>
<dbReference type="RefSeq" id="XP_024674392.1">
    <property type="nucleotide sequence ID" value="XM_024816139.1"/>
</dbReference>
<dbReference type="CDD" id="cd01285">
    <property type="entry name" value="nucleoside_deaminase"/>
    <property type="match status" value="1"/>
</dbReference>
<dbReference type="Proteomes" id="UP000234585">
    <property type="component" value="Unassembled WGS sequence"/>
</dbReference>
<keyword evidence="3" id="KW-1185">Reference proteome</keyword>
<feature type="domain" description="CMP/dCMP-type deaminase" evidence="1">
    <location>
        <begin position="45"/>
        <end position="162"/>
    </location>
</feature>
<dbReference type="PANTHER" id="PTHR11079">
    <property type="entry name" value="CYTOSINE DEAMINASE FAMILY MEMBER"/>
    <property type="match status" value="1"/>
</dbReference>
<dbReference type="EMBL" id="KZ559125">
    <property type="protein sequence ID" value="PLB40380.1"/>
    <property type="molecule type" value="Genomic_DNA"/>
</dbReference>
<dbReference type="PANTHER" id="PTHR11079:SF179">
    <property type="entry name" value="TRNA(ADENINE(34)) DEAMINASE, CHLOROPLASTIC"/>
    <property type="match status" value="1"/>
</dbReference>
<name>A0A2I2FID6_ASPCN</name>
<dbReference type="Pfam" id="PF00383">
    <property type="entry name" value="dCMP_cyt_deam_1"/>
    <property type="match status" value="1"/>
</dbReference>
<dbReference type="InterPro" id="IPR002125">
    <property type="entry name" value="CMP_dCMP_dom"/>
</dbReference>
<accession>A0A2I2FID6</accession>
<dbReference type="Gene3D" id="3.40.140.10">
    <property type="entry name" value="Cytidine Deaminase, domain 2"/>
    <property type="match status" value="1"/>
</dbReference>
<dbReference type="PROSITE" id="PS51747">
    <property type="entry name" value="CYT_DCMP_DEAMINASES_2"/>
    <property type="match status" value="1"/>
</dbReference>
<dbReference type="GO" id="GO:0002100">
    <property type="term" value="P:tRNA wobble adenosine to inosine editing"/>
    <property type="evidence" value="ECO:0007669"/>
    <property type="project" value="InterPro"/>
</dbReference>
<gene>
    <name evidence="2" type="ORF">BDW47DRAFT_123872</name>
</gene>
<dbReference type="STRING" id="41067.A0A2I2FID6"/>
<dbReference type="GO" id="GO:0046872">
    <property type="term" value="F:metal ion binding"/>
    <property type="evidence" value="ECO:0007669"/>
    <property type="project" value="UniProtKB-KW"/>
</dbReference>
<dbReference type="GO" id="GO:0052717">
    <property type="term" value="F:tRNA-specific adenosine-34 deaminase activity"/>
    <property type="evidence" value="ECO:0007669"/>
    <property type="project" value="UniProtKB-EC"/>
</dbReference>
<organism evidence="2 3">
    <name type="scientific">Aspergillus candidus</name>
    <dbReference type="NCBI Taxonomy" id="41067"/>
    <lineage>
        <taxon>Eukaryota</taxon>
        <taxon>Fungi</taxon>
        <taxon>Dikarya</taxon>
        <taxon>Ascomycota</taxon>
        <taxon>Pezizomycotina</taxon>
        <taxon>Eurotiomycetes</taxon>
        <taxon>Eurotiomycetidae</taxon>
        <taxon>Eurotiales</taxon>
        <taxon>Aspergillaceae</taxon>
        <taxon>Aspergillus</taxon>
        <taxon>Aspergillus subgen. Circumdati</taxon>
    </lineage>
</organism>
<reference evidence="2 3" key="1">
    <citation type="submission" date="2017-12" db="EMBL/GenBank/DDBJ databases">
        <authorList>
            <consortium name="DOE Joint Genome Institute"/>
            <person name="Haridas S."/>
            <person name="Kjaerbolling I."/>
            <person name="Vesth T.C."/>
            <person name="Frisvad J.C."/>
            <person name="Nybo J.L."/>
            <person name="Theobald S."/>
            <person name="Kuo A."/>
            <person name="Bowyer P."/>
            <person name="Matsuda Y."/>
            <person name="Mondo S."/>
            <person name="Lyhne E.K."/>
            <person name="Kogle M.E."/>
            <person name="Clum A."/>
            <person name="Lipzen A."/>
            <person name="Salamov A."/>
            <person name="Ngan C.Y."/>
            <person name="Daum C."/>
            <person name="Chiniquy J."/>
            <person name="Barry K."/>
            <person name="LaButti K."/>
            <person name="Simmons B.A."/>
            <person name="Magnuson J.K."/>
            <person name="Mortensen U.H."/>
            <person name="Larsen T.O."/>
            <person name="Grigoriev I.V."/>
            <person name="Baker S.E."/>
            <person name="Andersen M.R."/>
            <person name="Nordberg H.P."/>
            <person name="Cantor M.N."/>
            <person name="Hua S.X."/>
        </authorList>
    </citation>
    <scope>NUCLEOTIDE SEQUENCE [LARGE SCALE GENOMIC DNA]</scope>
    <source>
        <strain evidence="2 3">CBS 102.13</strain>
    </source>
</reference>
<evidence type="ECO:0000259" key="1">
    <source>
        <dbReference type="PROSITE" id="PS51747"/>
    </source>
</evidence>
<evidence type="ECO:0000313" key="2">
    <source>
        <dbReference type="EMBL" id="PLB40380.1"/>
    </source>
</evidence>
<dbReference type="SUPFAM" id="SSF53927">
    <property type="entry name" value="Cytidine deaminase-like"/>
    <property type="match status" value="1"/>
</dbReference>
<evidence type="ECO:0000313" key="3">
    <source>
        <dbReference type="Proteomes" id="UP000234585"/>
    </source>
</evidence>